<keyword evidence="2" id="KW-1185">Reference proteome</keyword>
<dbReference type="RefSeq" id="WP_007189250.1">
    <property type="nucleotide sequence ID" value="NZ_AOLS01000061.1"/>
</dbReference>
<reference evidence="1 2" key="1">
    <citation type="journal article" date="2014" name="PLoS Genet.">
        <title>Phylogenetically driven sequencing of extremely halophilic archaea reveals strategies for static and dynamic osmo-response.</title>
        <authorList>
            <person name="Becker E.A."/>
            <person name="Seitzer P.M."/>
            <person name="Tritt A."/>
            <person name="Larsen D."/>
            <person name="Krusor M."/>
            <person name="Yao A.I."/>
            <person name="Wu D."/>
            <person name="Madern D."/>
            <person name="Eisen J.A."/>
            <person name="Darling A.E."/>
            <person name="Facciotti M.T."/>
        </authorList>
    </citation>
    <scope>NUCLEOTIDE SEQUENCE [LARGE SCALE GENOMIC DNA]</scope>
    <source>
        <strain evidence="1 2">ATCC 33799</strain>
    </source>
</reference>
<name>M0K8Z5_9EURY</name>
<dbReference type="EMBL" id="AOLS01000061">
    <property type="protein sequence ID" value="EMA17288.1"/>
    <property type="molecule type" value="Genomic_DNA"/>
</dbReference>
<protein>
    <submittedName>
        <fullName evidence="1">Uncharacterized protein</fullName>
    </submittedName>
</protein>
<evidence type="ECO:0000313" key="2">
    <source>
        <dbReference type="Proteomes" id="UP000011687"/>
    </source>
</evidence>
<accession>M0K8Z5</accession>
<sequence length="186" mass="21081">MEDVRPHYEAIGRIASAAIANDDVIVNSYDITSNDQGFLGIDIQHRNTTLRVNADPDSQYLDASVTARLRERDDVDTESLPPASKVRRVLFSESDIEDFDGTIRVLENQPATDDREPIFDGVRVVRPVYAYDSDFSFKDYRIVVTDIVPRMNEAFHIVTDELDIEFTEKESIQSDNDGPKPSPSFH</sequence>
<organism evidence="1 2">
    <name type="scientific">Haloarcula marismortui ATCC 33799</name>
    <dbReference type="NCBI Taxonomy" id="662475"/>
    <lineage>
        <taxon>Archaea</taxon>
        <taxon>Methanobacteriati</taxon>
        <taxon>Methanobacteriota</taxon>
        <taxon>Stenosarchaea group</taxon>
        <taxon>Halobacteria</taxon>
        <taxon>Halobacteriales</taxon>
        <taxon>Haloarculaceae</taxon>
        <taxon>Haloarcula</taxon>
    </lineage>
</organism>
<dbReference type="Proteomes" id="UP000011687">
    <property type="component" value="Unassembled WGS sequence"/>
</dbReference>
<dbReference type="AlphaFoldDB" id="M0K8Z5"/>
<comment type="caution">
    <text evidence="1">The sequence shown here is derived from an EMBL/GenBank/DDBJ whole genome shotgun (WGS) entry which is preliminary data.</text>
</comment>
<proteinExistence type="predicted"/>
<gene>
    <name evidence="1" type="ORF">C435_11325</name>
</gene>
<evidence type="ECO:0000313" key="1">
    <source>
        <dbReference type="EMBL" id="EMA17288.1"/>
    </source>
</evidence>